<dbReference type="RefSeq" id="WP_043222518.1">
    <property type="nucleotide sequence ID" value="NZ_CP007511.1"/>
</dbReference>
<proteinExistence type="inferred from homology"/>
<dbReference type="CDD" id="cd14264">
    <property type="entry name" value="DAGK_IM"/>
    <property type="match status" value="1"/>
</dbReference>
<feature type="binding site" evidence="23">
    <location>
        <position position="90"/>
    </location>
    <ligand>
        <name>a divalent metal cation</name>
        <dbReference type="ChEBI" id="CHEBI:60240"/>
    </ligand>
</feature>
<evidence type="ECO:0000256" key="21">
    <source>
        <dbReference type="PIRSR" id="PIRSR600829-2"/>
    </source>
</evidence>
<dbReference type="Pfam" id="PF01219">
    <property type="entry name" value="DAGK_prokar"/>
    <property type="match status" value="1"/>
</dbReference>
<feature type="binding site" evidence="22">
    <location>
        <position position="23"/>
    </location>
    <ligand>
        <name>ATP</name>
        <dbReference type="ChEBI" id="CHEBI:30616"/>
    </ligand>
</feature>
<feature type="active site" description="Proton acceptor" evidence="20">
    <location>
        <position position="83"/>
    </location>
</feature>
<dbReference type="Gene3D" id="1.10.287.3610">
    <property type="match status" value="1"/>
</dbReference>
<evidence type="ECO:0000256" key="12">
    <source>
        <dbReference type="ARBA" id="ARBA00022777"/>
    </source>
</evidence>
<feature type="binding site" evidence="22">
    <location>
        <begin position="108"/>
        <end position="109"/>
    </location>
    <ligand>
        <name>ATP</name>
        <dbReference type="ChEBI" id="CHEBI:30616"/>
    </ligand>
</feature>
<feature type="binding site" evidence="22">
    <location>
        <position position="42"/>
    </location>
    <ligand>
        <name>ATP</name>
        <dbReference type="ChEBI" id="CHEBI:30616"/>
    </ligand>
</feature>
<evidence type="ECO:0000256" key="6">
    <source>
        <dbReference type="ARBA" id="ARBA00022516"/>
    </source>
</evidence>
<feature type="binding site" evidence="23">
    <location>
        <position position="42"/>
    </location>
    <ligand>
        <name>a divalent metal cation</name>
        <dbReference type="ChEBI" id="CHEBI:60240"/>
    </ligand>
</feature>
<evidence type="ECO:0000256" key="15">
    <source>
        <dbReference type="ARBA" id="ARBA00022989"/>
    </source>
</evidence>
<keyword evidence="11 22" id="KW-0547">Nucleotide-binding</keyword>
<evidence type="ECO:0000256" key="24">
    <source>
        <dbReference type="RuleBase" id="RU363065"/>
    </source>
</evidence>
<keyword evidence="6" id="KW-0444">Lipid biosynthesis</keyword>
<evidence type="ECO:0000313" key="25">
    <source>
        <dbReference type="EMBL" id="AJE17111.1"/>
    </source>
</evidence>
<evidence type="ECO:0000256" key="17">
    <source>
        <dbReference type="ARBA" id="ARBA00023136"/>
    </source>
</evidence>
<evidence type="ECO:0000256" key="3">
    <source>
        <dbReference type="ARBA" id="ARBA00012133"/>
    </source>
</evidence>
<accession>A0A8D3Y4I6</accession>
<dbReference type="GO" id="GO:0005886">
    <property type="term" value="C:plasma membrane"/>
    <property type="evidence" value="ECO:0007669"/>
    <property type="project" value="UniProtKB-SubCell"/>
</dbReference>
<name>A0A8D3Y4I6_9GAMM</name>
<keyword evidence="9 24" id="KW-0812">Transmembrane</keyword>
<dbReference type="InterPro" id="IPR000829">
    <property type="entry name" value="DAGK"/>
</dbReference>
<evidence type="ECO:0000256" key="16">
    <source>
        <dbReference type="ARBA" id="ARBA00023098"/>
    </source>
</evidence>
<dbReference type="KEGG" id="pbm:CL52_19425"/>
<dbReference type="GO" id="GO:0046872">
    <property type="term" value="F:metal ion binding"/>
    <property type="evidence" value="ECO:0007669"/>
    <property type="project" value="UniProtKB-KW"/>
</dbReference>
<feature type="binding site" evidence="22">
    <location>
        <position position="30"/>
    </location>
    <ligand>
        <name>ATP</name>
        <dbReference type="ChEBI" id="CHEBI:30616"/>
    </ligand>
</feature>
<keyword evidence="7 24" id="KW-0997">Cell inner membrane</keyword>
<feature type="transmembrane region" description="Helical" evidence="24">
    <location>
        <begin position="110"/>
        <end position="129"/>
    </location>
</feature>
<feature type="binding site" evidence="21">
    <location>
        <position position="69"/>
    </location>
    <ligand>
        <name>substrate</name>
    </ligand>
</feature>
<keyword evidence="15 24" id="KW-1133">Transmembrane helix</keyword>
<evidence type="ECO:0000256" key="11">
    <source>
        <dbReference type="ARBA" id="ARBA00022741"/>
    </source>
</evidence>
<dbReference type="Proteomes" id="UP000182276">
    <property type="component" value="Unassembled WGS sequence"/>
</dbReference>
<feature type="binding site" evidence="21">
    <location>
        <position position="23"/>
    </location>
    <ligand>
        <name>substrate</name>
    </ligand>
</feature>
<keyword evidence="14 23" id="KW-0460">Magnesium</keyword>
<dbReference type="PROSITE" id="PS01069">
    <property type="entry name" value="DAGK_PROKAR"/>
    <property type="match status" value="1"/>
</dbReference>
<dbReference type="GO" id="GO:0006654">
    <property type="term" value="P:phosphatidic acid biosynthetic process"/>
    <property type="evidence" value="ECO:0007669"/>
    <property type="project" value="InterPro"/>
</dbReference>
<evidence type="ECO:0000256" key="10">
    <source>
        <dbReference type="ARBA" id="ARBA00022723"/>
    </source>
</evidence>
<evidence type="ECO:0000256" key="23">
    <source>
        <dbReference type="PIRSR" id="PIRSR600829-4"/>
    </source>
</evidence>
<gene>
    <name evidence="25" type="ORF">CL52_19425</name>
    <name evidence="26" type="ORF">SAMN05660875_10632</name>
</gene>
<reference evidence="26 28" key="2">
    <citation type="submission" date="2016-10" db="EMBL/GenBank/DDBJ databases">
        <authorList>
            <person name="Varghese N."/>
            <person name="Submissions S."/>
        </authorList>
    </citation>
    <scope>NUCLEOTIDE SEQUENCE [LARGE SCALE GENOMIC DNA]</scope>
    <source>
        <strain evidence="26 28">DSM 6083</strain>
    </source>
</reference>
<keyword evidence="28" id="KW-1185">Reference proteome</keyword>
<evidence type="ECO:0000256" key="14">
    <source>
        <dbReference type="ARBA" id="ARBA00022842"/>
    </source>
</evidence>
<evidence type="ECO:0000256" key="5">
    <source>
        <dbReference type="ARBA" id="ARBA00022475"/>
    </source>
</evidence>
<comment type="similarity">
    <text evidence="2 24">Belongs to the bacterial diacylglycerol kinase family.</text>
</comment>
<evidence type="ECO:0000256" key="9">
    <source>
        <dbReference type="ARBA" id="ARBA00022692"/>
    </source>
</evidence>
<comment type="catalytic activity">
    <reaction evidence="24">
        <text>a 1,2-diacyl-sn-glycerol + ATP = a 1,2-diacyl-sn-glycero-3-phosphate + ADP + H(+)</text>
        <dbReference type="Rhea" id="RHEA:10272"/>
        <dbReference type="ChEBI" id="CHEBI:15378"/>
        <dbReference type="ChEBI" id="CHEBI:17815"/>
        <dbReference type="ChEBI" id="CHEBI:30616"/>
        <dbReference type="ChEBI" id="CHEBI:58608"/>
        <dbReference type="ChEBI" id="CHEBI:456216"/>
        <dbReference type="EC" id="2.7.1.107"/>
    </reaction>
</comment>
<feature type="transmembrane region" description="Helical" evidence="24">
    <location>
        <begin position="48"/>
        <end position="66"/>
    </location>
</feature>
<evidence type="ECO:0000256" key="13">
    <source>
        <dbReference type="ARBA" id="ARBA00022840"/>
    </source>
</evidence>
<keyword evidence="12 24" id="KW-0418">Kinase</keyword>
<evidence type="ECO:0000256" key="20">
    <source>
        <dbReference type="PIRSR" id="PIRSR600829-1"/>
    </source>
</evidence>
<dbReference type="Proteomes" id="UP000031271">
    <property type="component" value="Chromosome"/>
</dbReference>
<dbReference type="InterPro" id="IPR033718">
    <property type="entry name" value="DAGK_prok"/>
</dbReference>
<feature type="binding site" evidence="22">
    <location>
        <position position="90"/>
    </location>
    <ligand>
        <name>ATP</name>
        <dbReference type="ChEBI" id="CHEBI:30616"/>
    </ligand>
</feature>
<keyword evidence="17 24" id="KW-0472">Membrane</keyword>
<keyword evidence="10 23" id="KW-0479">Metal-binding</keyword>
<evidence type="ECO:0000313" key="26">
    <source>
        <dbReference type="EMBL" id="SDM57328.1"/>
    </source>
</evidence>
<protein>
    <recommendedName>
        <fullName evidence="4 24">Diacylglycerol kinase</fullName>
        <ecNumber evidence="3 24">2.7.1.107</ecNumber>
    </recommendedName>
</protein>
<dbReference type="EC" id="2.7.1.107" evidence="3 24"/>
<evidence type="ECO:0000313" key="28">
    <source>
        <dbReference type="Proteomes" id="UP000182276"/>
    </source>
</evidence>
<evidence type="ECO:0000256" key="4">
    <source>
        <dbReference type="ARBA" id="ARBA00017575"/>
    </source>
</evidence>
<comment type="cofactor">
    <cofactor evidence="23">
        <name>Mg(2+)</name>
        <dbReference type="ChEBI" id="CHEBI:18420"/>
    </cofactor>
    <text evidence="23">Mn(2+), Zn(2+), Cd(2+) and Co(2+) support activity to lesser extents.</text>
</comment>
<feature type="transmembrane region" description="Helical" evidence="24">
    <location>
        <begin position="72"/>
        <end position="89"/>
    </location>
</feature>
<reference evidence="27" key="1">
    <citation type="submission" date="2014-03" db="EMBL/GenBank/DDBJ databases">
        <title>Complete genome of Pseudomonas balearica DSM 6083T, a sewage water isolate from an enrichment with 2-methylnaphthalene.</title>
        <authorList>
            <person name="Salva-Serra F."/>
            <person name="Jaen-Luchoro D."/>
            <person name="Busquets A."/>
            <person name="Pena A."/>
            <person name="Gomila M."/>
            <person name="Bosch R."/>
            <person name="Nogales B."/>
            <person name="Garcia-Valdes E."/>
            <person name="Lalucat J."/>
            <person name="Bennasar A."/>
        </authorList>
    </citation>
    <scope>NUCLEOTIDE SEQUENCE [LARGE SCALE GENOMIC DNA]</scope>
    <source>
        <strain evidence="27">DSM 6083</strain>
    </source>
</reference>
<evidence type="ECO:0000256" key="18">
    <source>
        <dbReference type="ARBA" id="ARBA00023209"/>
    </source>
</evidence>
<keyword evidence="16 24" id="KW-0443">Lipid metabolism</keyword>
<evidence type="ECO:0000256" key="8">
    <source>
        <dbReference type="ARBA" id="ARBA00022679"/>
    </source>
</evidence>
<keyword evidence="19 24" id="KW-1208">Phospholipid metabolism</keyword>
<dbReference type="PANTHER" id="PTHR34299">
    <property type="entry name" value="DIACYLGLYCEROL KINASE"/>
    <property type="match status" value="1"/>
</dbReference>
<organism evidence="25 27">
    <name type="scientific">Stutzerimonas balearica DSM 6083</name>
    <dbReference type="NCBI Taxonomy" id="1123016"/>
    <lineage>
        <taxon>Bacteria</taxon>
        <taxon>Pseudomonadati</taxon>
        <taxon>Pseudomonadota</taxon>
        <taxon>Gammaproteobacteria</taxon>
        <taxon>Pseudomonadales</taxon>
        <taxon>Pseudomonadaceae</taxon>
        <taxon>Stutzerimonas</taxon>
    </lineage>
</organism>
<dbReference type="EMBL" id="CP007511">
    <property type="protein sequence ID" value="AJE17111.1"/>
    <property type="molecule type" value="Genomic_DNA"/>
</dbReference>
<evidence type="ECO:0000256" key="2">
    <source>
        <dbReference type="ARBA" id="ARBA00005967"/>
    </source>
</evidence>
<evidence type="ECO:0000256" key="1">
    <source>
        <dbReference type="ARBA" id="ARBA00004429"/>
    </source>
</evidence>
<evidence type="ECO:0000313" key="27">
    <source>
        <dbReference type="Proteomes" id="UP000031271"/>
    </source>
</evidence>
<sequence length="132" mass="14084">METEPLNDRDDASLLKTRPGLGRLLKALGYSAAGFAAAWRHEAAFRQVALCAAVLSVVAFLVTDVALERAMLIAPLLMSLAIELINSAIEATVDRISLRLHPLSKRAKDLGSAAQFMALLCIAVVWSLVLGG</sequence>
<comment type="subcellular location">
    <subcellularLocation>
        <location evidence="1 24">Cell inner membrane</location>
        <topology evidence="1 24">Multi-pass membrane protein</topology>
    </subcellularLocation>
</comment>
<comment type="function">
    <text evidence="24">Catalyzes the ATP-dependent phosphorylation of sn-l,2-diacylglycerol (DAG) to phosphatidic acid. Involved in the recycling of diacylglycerol produced as a by-product during membrane-derived oligosaccharide (MDO) biosynthesis.</text>
</comment>
<evidence type="ECO:0000256" key="22">
    <source>
        <dbReference type="PIRSR" id="PIRSR600829-3"/>
    </source>
</evidence>
<reference evidence="25 27" key="3">
    <citation type="journal article" name="Genome Announc.">
        <title>Complete Genome Sequence of Pseudomonas balearica DSM 6083T.</title>
        <authorList>
            <person name="Bennasar-Figueras A."/>
            <person name="Salva-Serra F."/>
            <person name="Jaen-Luchoro D."/>
            <person name="Segui C."/>
            <person name="Aliaga F."/>
            <person name="Busquets A."/>
            <person name="Gomila M."/>
            <person name="Moore E.R."/>
            <person name="Lalucat J."/>
        </authorList>
    </citation>
    <scope>NUCLEOTIDE SEQUENCE [LARGE SCALE GENOMIC DNA]</scope>
    <source>
        <strain evidence="27">DSM 6083</strain>
        <strain evidence="25">DSM6083</strain>
    </source>
</reference>
<keyword evidence="18" id="KW-0594">Phospholipid biosynthesis</keyword>
<dbReference type="EMBL" id="FNHO01000006">
    <property type="protein sequence ID" value="SDM57328.1"/>
    <property type="molecule type" value="Genomic_DNA"/>
</dbReference>
<keyword evidence="26" id="KW-0378">Hydrolase</keyword>
<keyword evidence="8 24" id="KW-0808">Transferase</keyword>
<evidence type="ECO:0000256" key="7">
    <source>
        <dbReference type="ARBA" id="ARBA00022519"/>
    </source>
</evidence>
<dbReference type="GO" id="GO:0004143">
    <property type="term" value="F:ATP-dependent diacylglycerol kinase activity"/>
    <property type="evidence" value="ECO:0007669"/>
    <property type="project" value="UniProtKB-EC"/>
</dbReference>
<dbReference type="InterPro" id="IPR036945">
    <property type="entry name" value="DAGK_sf"/>
</dbReference>
<feature type="binding site" evidence="21">
    <location>
        <position position="83"/>
    </location>
    <ligand>
        <name>substrate</name>
    </ligand>
</feature>
<dbReference type="PANTHER" id="PTHR34299:SF1">
    <property type="entry name" value="DIACYLGLYCEROL KINASE"/>
    <property type="match status" value="1"/>
</dbReference>
<dbReference type="AlphaFoldDB" id="A0A8D3Y4I6"/>
<dbReference type="GeneID" id="77262056"/>
<keyword evidence="13 22" id="KW-0067">ATP-binding</keyword>
<dbReference type="GO" id="GO:0016787">
    <property type="term" value="F:hydrolase activity"/>
    <property type="evidence" value="ECO:0007669"/>
    <property type="project" value="UniProtKB-KW"/>
</dbReference>
<feature type="binding site" evidence="21">
    <location>
        <position position="112"/>
    </location>
    <ligand>
        <name>substrate</name>
    </ligand>
</feature>
<dbReference type="GO" id="GO:0005524">
    <property type="term" value="F:ATP binding"/>
    <property type="evidence" value="ECO:0007669"/>
    <property type="project" value="UniProtKB-KW"/>
</dbReference>
<keyword evidence="5" id="KW-1003">Cell membrane</keyword>
<evidence type="ECO:0000256" key="19">
    <source>
        <dbReference type="ARBA" id="ARBA00023264"/>
    </source>
</evidence>